<dbReference type="EMBL" id="CACRTR010000023">
    <property type="protein sequence ID" value="VYU77743.1"/>
    <property type="molecule type" value="Genomic_DNA"/>
</dbReference>
<sequence length="100" mass="12000">MADVKSEQHIIEEMIRLYCLKKHRQKNLCPDCQALLNYALGRLERCPFQDTKSFCSHCPVHCYRPEMRKRVQEVMRFSGSRMLFHHPVLLVKHMIKSSRR</sequence>
<evidence type="ECO:0000313" key="1">
    <source>
        <dbReference type="EMBL" id="VYU77743.1"/>
    </source>
</evidence>
<name>A0A6N3HPC3_EUBLI</name>
<dbReference type="Pfam" id="PF11756">
    <property type="entry name" value="YgbA_NO"/>
    <property type="match status" value="1"/>
</dbReference>
<accession>A0A6N3HPC3</accession>
<dbReference type="AlphaFoldDB" id="A0A6N3HPC3"/>
<organism evidence="1">
    <name type="scientific">Eubacterium limosum</name>
    <dbReference type="NCBI Taxonomy" id="1736"/>
    <lineage>
        <taxon>Bacteria</taxon>
        <taxon>Bacillati</taxon>
        <taxon>Bacillota</taxon>
        <taxon>Clostridia</taxon>
        <taxon>Eubacteriales</taxon>
        <taxon>Eubacteriaceae</taxon>
        <taxon>Eubacterium</taxon>
    </lineage>
</organism>
<reference evidence="1" key="1">
    <citation type="submission" date="2019-11" db="EMBL/GenBank/DDBJ databases">
        <authorList>
            <person name="Feng L."/>
        </authorList>
    </citation>
    <scope>NUCLEOTIDE SEQUENCE</scope>
    <source>
        <strain evidence="1">ElimosumLFYP34</strain>
    </source>
</reference>
<dbReference type="NCBIfam" id="NF007714">
    <property type="entry name" value="PRK10410.1-2"/>
    <property type="match status" value="1"/>
</dbReference>
<dbReference type="InterPro" id="IPR020483">
    <property type="entry name" value="Uncharacterised_YgbA"/>
</dbReference>
<evidence type="ECO:0008006" key="2">
    <source>
        <dbReference type="Google" id="ProtNLM"/>
    </source>
</evidence>
<proteinExistence type="predicted"/>
<gene>
    <name evidence="1" type="ORF">ELLFYP34_01451</name>
</gene>
<protein>
    <recommendedName>
        <fullName evidence="2">Nitrous oxide-stimulated promoter</fullName>
    </recommendedName>
</protein>